<dbReference type="Proteomes" id="UP000054324">
    <property type="component" value="Unassembled WGS sequence"/>
</dbReference>
<proteinExistence type="predicted"/>
<accession>A0A074ZG52</accession>
<dbReference type="KEGG" id="ovi:T265_09642"/>
<dbReference type="OrthoDB" id="10429913at2759"/>
<reference evidence="1 2" key="1">
    <citation type="submission" date="2013-11" db="EMBL/GenBank/DDBJ databases">
        <title>Opisthorchis viverrini - life in the bile duct.</title>
        <authorList>
            <person name="Young N.D."/>
            <person name="Nagarajan N."/>
            <person name="Lin S.J."/>
            <person name="Korhonen P.K."/>
            <person name="Jex A.R."/>
            <person name="Hall R.S."/>
            <person name="Safavi-Hemami H."/>
            <person name="Kaewkong W."/>
            <person name="Bertrand D."/>
            <person name="Gao S."/>
            <person name="Seet Q."/>
            <person name="Wongkham S."/>
            <person name="Teh B.T."/>
            <person name="Wongkham C."/>
            <person name="Intapan P.M."/>
            <person name="Maleewong W."/>
            <person name="Yang X."/>
            <person name="Hu M."/>
            <person name="Wang Z."/>
            <person name="Hofmann A."/>
            <person name="Sternberg P.W."/>
            <person name="Tan P."/>
            <person name="Wang J."/>
            <person name="Gasser R.B."/>
        </authorList>
    </citation>
    <scope>NUCLEOTIDE SEQUENCE [LARGE SCALE GENOMIC DNA]</scope>
</reference>
<dbReference type="GeneID" id="20323810"/>
<dbReference type="CTD" id="20323810"/>
<keyword evidence="2" id="KW-1185">Reference proteome</keyword>
<gene>
    <name evidence="1" type="ORF">T265_09642</name>
</gene>
<dbReference type="EMBL" id="KL596911">
    <property type="protein sequence ID" value="KER22220.1"/>
    <property type="molecule type" value="Genomic_DNA"/>
</dbReference>
<name>A0A074ZG52_OPIVI</name>
<dbReference type="RefSeq" id="XP_009174036.1">
    <property type="nucleotide sequence ID" value="XM_009175772.1"/>
</dbReference>
<organism evidence="1 2">
    <name type="scientific">Opisthorchis viverrini</name>
    <name type="common">Southeast Asian liver fluke</name>
    <dbReference type="NCBI Taxonomy" id="6198"/>
    <lineage>
        <taxon>Eukaryota</taxon>
        <taxon>Metazoa</taxon>
        <taxon>Spiralia</taxon>
        <taxon>Lophotrochozoa</taxon>
        <taxon>Platyhelminthes</taxon>
        <taxon>Trematoda</taxon>
        <taxon>Digenea</taxon>
        <taxon>Opisthorchiida</taxon>
        <taxon>Opisthorchiata</taxon>
        <taxon>Opisthorchiidae</taxon>
        <taxon>Opisthorchis</taxon>
    </lineage>
</organism>
<dbReference type="AlphaFoldDB" id="A0A074ZG52"/>
<evidence type="ECO:0000313" key="2">
    <source>
        <dbReference type="Proteomes" id="UP000054324"/>
    </source>
</evidence>
<evidence type="ECO:0000313" key="1">
    <source>
        <dbReference type="EMBL" id="KER22220.1"/>
    </source>
</evidence>
<sequence length="113" mass="12925">MFPGNEMCCTRPPHVSVATVFEISRYVHICNALITAWRHHKRVIQLGSRWLKWLESEFTDRKPVVSNPTCASRVRCLGLGDLAVSHPSCNLRVTWQLGTERVLQLNESNQLII</sequence>
<protein>
    <submittedName>
        <fullName evidence="1">Uncharacterized protein</fullName>
    </submittedName>
</protein>